<keyword evidence="1" id="KW-0949">S-adenosyl-L-methionine</keyword>
<dbReference type="InterPro" id="IPR007197">
    <property type="entry name" value="rSAM"/>
</dbReference>
<dbReference type="HOGENOM" id="CLU_054041_0_0_0"/>
<dbReference type="InterPro" id="IPR013785">
    <property type="entry name" value="Aldolase_TIM"/>
</dbReference>
<evidence type="ECO:0000256" key="2">
    <source>
        <dbReference type="ARBA" id="ARBA00022723"/>
    </source>
</evidence>
<evidence type="ECO:0000259" key="5">
    <source>
        <dbReference type="PROSITE" id="PS51918"/>
    </source>
</evidence>
<evidence type="ECO:0000313" key="6">
    <source>
        <dbReference type="EMBL" id="EHM13299.1"/>
    </source>
</evidence>
<keyword evidence="7" id="KW-1185">Reference proteome</keyword>
<dbReference type="EMBL" id="CM001376">
    <property type="protein sequence ID" value="EHM13299.1"/>
    <property type="molecule type" value="Genomic_DNA"/>
</dbReference>
<organism evidence="6 7">
    <name type="scientific">Jonquetella anthropi DSM 22815</name>
    <dbReference type="NCBI Taxonomy" id="885272"/>
    <lineage>
        <taxon>Bacteria</taxon>
        <taxon>Thermotogati</taxon>
        <taxon>Synergistota</taxon>
        <taxon>Synergistia</taxon>
        <taxon>Synergistales</taxon>
        <taxon>Dethiosulfovibrionaceae</taxon>
        <taxon>Jonquetella</taxon>
    </lineage>
</organism>
<gene>
    <name evidence="6" type="ORF">JonanDRAFT_0926</name>
</gene>
<keyword evidence="4" id="KW-0411">Iron-sulfur</keyword>
<dbReference type="PROSITE" id="PS51918">
    <property type="entry name" value="RADICAL_SAM"/>
    <property type="match status" value="1"/>
</dbReference>
<dbReference type="GO" id="GO:0003824">
    <property type="term" value="F:catalytic activity"/>
    <property type="evidence" value="ECO:0007669"/>
    <property type="project" value="InterPro"/>
</dbReference>
<evidence type="ECO:0000313" key="7">
    <source>
        <dbReference type="Proteomes" id="UP000003806"/>
    </source>
</evidence>
<dbReference type="CDD" id="cd01335">
    <property type="entry name" value="Radical_SAM"/>
    <property type="match status" value="1"/>
</dbReference>
<dbReference type="GO" id="GO:0046872">
    <property type="term" value="F:metal ion binding"/>
    <property type="evidence" value="ECO:0007669"/>
    <property type="project" value="UniProtKB-KW"/>
</dbReference>
<evidence type="ECO:0000256" key="3">
    <source>
        <dbReference type="ARBA" id="ARBA00023004"/>
    </source>
</evidence>
<dbReference type="RefSeq" id="WP_008521347.1">
    <property type="nucleotide sequence ID" value="NZ_CM001376.1"/>
</dbReference>
<evidence type="ECO:0000256" key="4">
    <source>
        <dbReference type="ARBA" id="ARBA00023014"/>
    </source>
</evidence>
<dbReference type="GO" id="GO:0051536">
    <property type="term" value="F:iron-sulfur cluster binding"/>
    <property type="evidence" value="ECO:0007669"/>
    <property type="project" value="UniProtKB-KW"/>
</dbReference>
<sequence>MRIRLSIGTAAALGLAQLKTDAPTTTAYLMDIGGRCAYNCAFCAQARTATGGDDRLSRVIWPAFELADVVGPLRIAADEGRIMRACIQVTMNTGSFQRTLDILDAVAPILSLPVSVSTNIQAVSQVQTLFAHGAARVSIALDAATQPLHDRVKGTGYKHKMELLTECADRYPGRISTHFIVGLGESEEDVIRAIAAMYDRHVTVGLFAFTPLKGTRMADALPPEAGTYRRVQLANWLMKFRGARPDAMTFQDGRLVSLGSWHDEALKVALTGEPFRTAGCKNCNRPYYNENPGHGVMYNYPRALKAAEALNAAKETGLFSGGLNDEMEIR</sequence>
<dbReference type="eggNOG" id="COG2516">
    <property type="taxonomic scope" value="Bacteria"/>
</dbReference>
<dbReference type="InterPro" id="IPR006638">
    <property type="entry name" value="Elp3/MiaA/NifB-like_rSAM"/>
</dbReference>
<name>H0UKU0_9BACT</name>
<dbReference type="SMART" id="SM00729">
    <property type="entry name" value="Elp3"/>
    <property type="match status" value="1"/>
</dbReference>
<keyword evidence="3" id="KW-0408">Iron</keyword>
<keyword evidence="2" id="KW-0479">Metal-binding</keyword>
<dbReference type="Pfam" id="PF04055">
    <property type="entry name" value="Radical_SAM"/>
    <property type="match status" value="1"/>
</dbReference>
<accession>H0UKU0</accession>
<protein>
    <submittedName>
        <fullName evidence="6">Biotin synthase-related enzyme</fullName>
    </submittedName>
</protein>
<evidence type="ECO:0000256" key="1">
    <source>
        <dbReference type="ARBA" id="ARBA00022691"/>
    </source>
</evidence>
<dbReference type="Gene3D" id="3.20.20.70">
    <property type="entry name" value="Aldolase class I"/>
    <property type="match status" value="1"/>
</dbReference>
<dbReference type="OrthoDB" id="5495221at2"/>
<dbReference type="SUPFAM" id="SSF102114">
    <property type="entry name" value="Radical SAM enzymes"/>
    <property type="match status" value="1"/>
</dbReference>
<reference evidence="6 7" key="1">
    <citation type="submission" date="2011-11" db="EMBL/GenBank/DDBJ databases">
        <title>The Noncontiguous Finished genome of Jonquetella anthropi DSM 22815.</title>
        <authorList>
            <consortium name="US DOE Joint Genome Institute (JGI-PGF)"/>
            <person name="Lucas S."/>
            <person name="Copeland A."/>
            <person name="Lapidus A."/>
            <person name="Glavina del Rio T."/>
            <person name="Dalin E."/>
            <person name="Tice H."/>
            <person name="Bruce D."/>
            <person name="Goodwin L."/>
            <person name="Pitluck S."/>
            <person name="Peters L."/>
            <person name="Mikhailova N."/>
            <person name="Held B."/>
            <person name="Kyrpides N."/>
            <person name="Mavromatis K."/>
            <person name="Ivanova N."/>
            <person name="Markowitz V."/>
            <person name="Cheng J.-F."/>
            <person name="Hugenholtz P."/>
            <person name="Woyke T."/>
            <person name="Wu D."/>
            <person name="Gronow S."/>
            <person name="Wellnitz S."/>
            <person name="Brambilla E."/>
            <person name="Klenk H.-P."/>
            <person name="Eisen J.A."/>
        </authorList>
    </citation>
    <scope>NUCLEOTIDE SEQUENCE [LARGE SCALE GENOMIC DNA]</scope>
    <source>
        <strain evidence="6 7">DSM 22815</strain>
    </source>
</reference>
<proteinExistence type="predicted"/>
<dbReference type="SFLD" id="SFLDS00029">
    <property type="entry name" value="Radical_SAM"/>
    <property type="match status" value="1"/>
</dbReference>
<feature type="domain" description="Radical SAM core" evidence="5">
    <location>
        <begin position="19"/>
        <end position="244"/>
    </location>
</feature>
<dbReference type="Proteomes" id="UP000003806">
    <property type="component" value="Chromosome"/>
</dbReference>
<dbReference type="InterPro" id="IPR058240">
    <property type="entry name" value="rSAM_sf"/>
</dbReference>
<dbReference type="STRING" id="885272.JonanDRAFT_0926"/>
<dbReference type="AlphaFoldDB" id="H0UKU0"/>
<dbReference type="SFLD" id="SFLDG01098">
    <property type="entry name" value="Uncharacterised_Radical_SAM_Su"/>
    <property type="match status" value="1"/>
</dbReference>